<dbReference type="SUPFAM" id="SSF48140">
    <property type="entry name" value="Ribosomal protein L19 (L19e)"/>
    <property type="match status" value="1"/>
</dbReference>
<dbReference type="PROSITE" id="PS00526">
    <property type="entry name" value="RIBOSOMAL_L19E"/>
    <property type="match status" value="1"/>
</dbReference>
<dbReference type="GO" id="GO:0003723">
    <property type="term" value="F:RNA binding"/>
    <property type="evidence" value="ECO:0007669"/>
    <property type="project" value="InterPro"/>
</dbReference>
<keyword evidence="3 4" id="KW-0687">Ribonucleoprotein</keyword>
<dbReference type="InterPro" id="IPR057260">
    <property type="entry name" value="Ribosomal_L19e_C"/>
</dbReference>
<dbReference type="GO" id="GO:0022625">
    <property type="term" value="C:cytosolic large ribosomal subunit"/>
    <property type="evidence" value="ECO:0007669"/>
    <property type="project" value="InterPro"/>
</dbReference>
<evidence type="ECO:0000313" key="8">
    <source>
        <dbReference type="Proteomes" id="UP000242770"/>
    </source>
</evidence>
<dbReference type="GO" id="GO:0006412">
    <property type="term" value="P:translation"/>
    <property type="evidence" value="ECO:0007669"/>
    <property type="project" value="InterPro"/>
</dbReference>
<reference evidence="8" key="1">
    <citation type="submission" date="2014-06" db="EMBL/GenBank/DDBJ databases">
        <authorList>
            <person name="Berkman P.J."/>
        </authorList>
    </citation>
    <scope>NUCLEOTIDE SEQUENCE [LARGE SCALE GENOMIC DNA]</scope>
</reference>
<sequence>MVNLRTQKRLAASVLGCGKRKVWLDPAEQNDIGNANSRANIRKLIRDGQIIRKPVVGGSRARARATAAAKRAGRGTGQGHRKGSSEARMPTKVMWMRRQRVLRRLLRKYRESGKIDKHLYHELYLKSKGNVFKNKRVLMEHIHKAKAEAARSKHLADQMEARRMRNKAMRERRAQRVLEKRAAIIAVENEAEEKNALGPGSRMPTLWVRSNPPSSTSEGVECFNVQGGDQFRFCEDIESIPGTSTVLISCDANRAGWNTVMGPLADATPRGGLFTYDYPASSAAERGEAKEVKLVNFPENGTFHPLGVSILPQVGGEAARLAQLETVLGLPLGWVSHVQFDPSKSDEKGVEATRIAAGIPFANGLAITPDERTMIVAATTYPGLFIYDLPTSSPPHTWPTQRPKTKLHLPFRVDNLAWSHHPSSSPQFNNLTLLATGHPSPFRLISMSQNPSSHTSPAWSLAIKPSAPPLPLTSQKWPDSDAPLPAHHFTLSHNAHYSIRTLLQSTGHEAIIGTKAERVRIPSSITSFYHPYTIQGSDKGTLLVSALYGPLLACTNVST</sequence>
<dbReference type="Pfam" id="PF01280">
    <property type="entry name" value="Ribosomal_L19e"/>
    <property type="match status" value="1"/>
</dbReference>
<feature type="domain" description="Large ribosomal subunit protein eL19" evidence="6">
    <location>
        <begin position="3"/>
        <end position="146"/>
    </location>
</feature>
<organism evidence="7 8">
    <name type="scientific">Sporisorium scitamineum</name>
    <dbReference type="NCBI Taxonomy" id="49012"/>
    <lineage>
        <taxon>Eukaryota</taxon>
        <taxon>Fungi</taxon>
        <taxon>Dikarya</taxon>
        <taxon>Basidiomycota</taxon>
        <taxon>Ustilaginomycotina</taxon>
        <taxon>Ustilaginomycetes</taxon>
        <taxon>Ustilaginales</taxon>
        <taxon>Ustilaginaceae</taxon>
        <taxon>Sporisorium</taxon>
    </lineage>
</organism>
<evidence type="ECO:0000259" key="6">
    <source>
        <dbReference type="SMART" id="SM01416"/>
    </source>
</evidence>
<dbReference type="AlphaFoldDB" id="A0A0F7S6T1"/>
<dbReference type="InterPro" id="IPR011042">
    <property type="entry name" value="6-blade_b-propeller_TolB-like"/>
</dbReference>
<dbReference type="Gene3D" id="1.10.1650.10">
    <property type="match status" value="1"/>
</dbReference>
<dbReference type="InterPro" id="IPR035970">
    <property type="entry name" value="60S_ribosomal_eL19_sf"/>
</dbReference>
<evidence type="ECO:0000256" key="5">
    <source>
        <dbReference type="SAM" id="MobiDB-lite"/>
    </source>
</evidence>
<dbReference type="InterPro" id="IPR000196">
    <property type="entry name" value="Ribosomal_eL19_dom"/>
</dbReference>
<accession>A0A0F7S6T1</accession>
<dbReference type="SUPFAM" id="SSF101908">
    <property type="entry name" value="Putative isomerase YbhE"/>
    <property type="match status" value="1"/>
</dbReference>
<dbReference type="Pfam" id="PF25476">
    <property type="entry name" value="Ribosomal_L19e_C"/>
    <property type="match status" value="1"/>
</dbReference>
<dbReference type="EMBL" id="CCFA01003598">
    <property type="protein sequence ID" value="CDW98667.1"/>
    <property type="molecule type" value="Genomic_DNA"/>
</dbReference>
<evidence type="ECO:0000256" key="4">
    <source>
        <dbReference type="RuleBase" id="RU000574"/>
    </source>
</evidence>
<dbReference type="InterPro" id="IPR039547">
    <property type="entry name" value="Ribosomal_eL19"/>
</dbReference>
<dbReference type="InterPro" id="IPR015972">
    <property type="entry name" value="Ribosomal_eL19_dom1"/>
</dbReference>
<dbReference type="HAMAP" id="MF_01475">
    <property type="entry name" value="Ribosomal_eL19"/>
    <property type="match status" value="1"/>
</dbReference>
<gene>
    <name evidence="7" type="primary">SSCI60040.1</name>
</gene>
<evidence type="ECO:0000256" key="3">
    <source>
        <dbReference type="ARBA" id="ARBA00023274"/>
    </source>
</evidence>
<evidence type="ECO:0000256" key="2">
    <source>
        <dbReference type="ARBA" id="ARBA00022980"/>
    </source>
</evidence>
<dbReference type="Proteomes" id="UP000242770">
    <property type="component" value="Unassembled WGS sequence"/>
</dbReference>
<dbReference type="GO" id="GO:0003735">
    <property type="term" value="F:structural constituent of ribosome"/>
    <property type="evidence" value="ECO:0007669"/>
    <property type="project" value="InterPro"/>
</dbReference>
<name>A0A0F7S6T1_9BASI</name>
<proteinExistence type="inferred from homology"/>
<dbReference type="STRING" id="49012.A0A0F7S6T1"/>
<dbReference type="Gene3D" id="2.120.10.30">
    <property type="entry name" value="TolB, C-terminal domain"/>
    <property type="match status" value="1"/>
</dbReference>
<comment type="similarity">
    <text evidence="1 4">Belongs to the eukaryotic ribosomal protein eL19 family.</text>
</comment>
<dbReference type="SMART" id="SM01416">
    <property type="entry name" value="Ribosomal_L19e"/>
    <property type="match status" value="1"/>
</dbReference>
<evidence type="ECO:0000256" key="1">
    <source>
        <dbReference type="ARBA" id="ARBA00011082"/>
    </source>
</evidence>
<dbReference type="PANTHER" id="PTHR10722">
    <property type="entry name" value="60S RIBOSOMAL PROTEIN L19"/>
    <property type="match status" value="1"/>
</dbReference>
<dbReference type="CDD" id="cd01417">
    <property type="entry name" value="Ribosomal_L19e_E"/>
    <property type="match status" value="1"/>
</dbReference>
<dbReference type="FunFam" id="1.10.1650.10:FF:000001">
    <property type="entry name" value="Ribosomal protein L19"/>
    <property type="match status" value="1"/>
</dbReference>
<keyword evidence="2 4" id="KW-0689">Ribosomal protein</keyword>
<keyword evidence="8" id="KW-1185">Reference proteome</keyword>
<dbReference type="InterPro" id="IPR057259">
    <property type="entry name" value="Ribosomal_L19e"/>
</dbReference>
<dbReference type="InterPro" id="IPR023638">
    <property type="entry name" value="Ribosomal_eL19_CS"/>
</dbReference>
<dbReference type="InterPro" id="IPR033935">
    <property type="entry name" value="Ribosomal_eL19_euk"/>
</dbReference>
<protein>
    <recommendedName>
        <fullName evidence="4">Ribosomal protein L19</fullName>
    </recommendedName>
</protein>
<dbReference type="FunFam" id="1.10.1200.240:FF:000001">
    <property type="entry name" value="Ribosomal protein L19"/>
    <property type="match status" value="1"/>
</dbReference>
<feature type="region of interest" description="Disordered" evidence="5">
    <location>
        <begin position="67"/>
        <end position="88"/>
    </location>
</feature>
<evidence type="ECO:0000313" key="7">
    <source>
        <dbReference type="EMBL" id="CDW98667.1"/>
    </source>
</evidence>
<dbReference type="Gene3D" id="1.10.1200.240">
    <property type="match status" value="1"/>
</dbReference>
<dbReference type="NCBIfam" id="NF006343">
    <property type="entry name" value="PRK08570.1"/>
    <property type="match status" value="1"/>
</dbReference>